<dbReference type="InterPro" id="IPR048635">
    <property type="entry name" value="MFD_D3"/>
</dbReference>
<dbReference type="InterPro" id="IPR011545">
    <property type="entry name" value="DEAD/DEAH_box_helicase_dom"/>
</dbReference>
<dbReference type="Pfam" id="PF00270">
    <property type="entry name" value="DEAD"/>
    <property type="match status" value="1"/>
</dbReference>
<dbReference type="InterPro" id="IPR003711">
    <property type="entry name" value="CarD-like/TRCF_RID"/>
</dbReference>
<gene>
    <name evidence="13" type="primary">mfd</name>
    <name evidence="16" type="ORF">SAMN05660420_03263</name>
</gene>
<name>A0A1H4E711_9BACT</name>
<keyword evidence="17" id="KW-1185">Reference proteome</keyword>
<keyword evidence="9 13" id="KW-0234">DNA repair</keyword>
<keyword evidence="7 13" id="KW-0067">ATP-binding</keyword>
<organism evidence="16 17">
    <name type="scientific">Desulfuromusa kysingii</name>
    <dbReference type="NCBI Taxonomy" id="37625"/>
    <lineage>
        <taxon>Bacteria</taxon>
        <taxon>Pseudomonadati</taxon>
        <taxon>Thermodesulfobacteriota</taxon>
        <taxon>Desulfuromonadia</taxon>
        <taxon>Desulfuromonadales</taxon>
        <taxon>Geopsychrobacteraceae</taxon>
        <taxon>Desulfuromusa</taxon>
    </lineage>
</organism>
<dbReference type="GO" id="GO:0016787">
    <property type="term" value="F:hydrolase activity"/>
    <property type="evidence" value="ECO:0007669"/>
    <property type="project" value="UniProtKB-KW"/>
</dbReference>
<dbReference type="SMART" id="SM01058">
    <property type="entry name" value="CarD_TRCF"/>
    <property type="match status" value="1"/>
</dbReference>
<keyword evidence="5 13" id="KW-0378">Hydrolase</keyword>
<dbReference type="InterPro" id="IPR005118">
    <property type="entry name" value="TRCF_C"/>
</dbReference>
<evidence type="ECO:0000256" key="2">
    <source>
        <dbReference type="ARBA" id="ARBA00022490"/>
    </source>
</evidence>
<dbReference type="InterPro" id="IPR001650">
    <property type="entry name" value="Helicase_C-like"/>
</dbReference>
<keyword evidence="2 13" id="KW-0963">Cytoplasm</keyword>
<keyword evidence="6" id="KW-0347">Helicase</keyword>
<dbReference type="GO" id="GO:0000716">
    <property type="term" value="P:transcription-coupled nucleotide-excision repair, DNA damage recognition"/>
    <property type="evidence" value="ECO:0007669"/>
    <property type="project" value="UniProtKB-UniRule"/>
</dbReference>
<proteinExistence type="inferred from homology"/>
<dbReference type="InterPro" id="IPR037235">
    <property type="entry name" value="TRCF-like_C_D7"/>
</dbReference>
<dbReference type="SUPFAM" id="SSF143517">
    <property type="entry name" value="TRCF domain-like"/>
    <property type="match status" value="1"/>
</dbReference>
<dbReference type="FunFam" id="3.40.50.300:FF:000546">
    <property type="entry name" value="Transcription-repair-coupling factor"/>
    <property type="match status" value="1"/>
</dbReference>
<dbReference type="Gene3D" id="3.90.1150.50">
    <property type="entry name" value="Transcription-repair-coupling factor, D7 domain"/>
    <property type="match status" value="1"/>
</dbReference>
<keyword evidence="8 13" id="KW-0238">DNA-binding</keyword>
<accession>A0A1H4E711</accession>
<dbReference type="PANTHER" id="PTHR47964">
    <property type="entry name" value="ATP-DEPENDENT DNA HELICASE HOMOLOG RECG, CHLOROPLASTIC"/>
    <property type="match status" value="1"/>
</dbReference>
<evidence type="ECO:0000256" key="13">
    <source>
        <dbReference type="HAMAP-Rule" id="MF_00969"/>
    </source>
</evidence>
<dbReference type="SMART" id="SM00487">
    <property type="entry name" value="DEXDc"/>
    <property type="match status" value="1"/>
</dbReference>
<comment type="similarity">
    <text evidence="10 13">In the N-terminal section; belongs to the UvrB family.</text>
</comment>
<comment type="subcellular location">
    <subcellularLocation>
        <location evidence="1 13">Cytoplasm</location>
    </subcellularLocation>
</comment>
<feature type="domain" description="Helicase ATP-binding" evidence="14">
    <location>
        <begin position="640"/>
        <end position="801"/>
    </location>
</feature>
<dbReference type="NCBIfam" id="TIGR00580">
    <property type="entry name" value="mfd"/>
    <property type="match status" value="1"/>
</dbReference>
<dbReference type="GO" id="GO:0005524">
    <property type="term" value="F:ATP binding"/>
    <property type="evidence" value="ECO:0007669"/>
    <property type="project" value="UniProtKB-UniRule"/>
</dbReference>
<comment type="function">
    <text evidence="13">Couples transcription and DNA repair by recognizing RNA polymerase (RNAP) stalled at DNA lesions. Mediates ATP-dependent release of RNAP and its truncated transcript from the DNA, and recruitment of nucleotide excision repair machinery to the damaged site.</text>
</comment>
<evidence type="ECO:0000256" key="12">
    <source>
        <dbReference type="ARBA" id="ARBA00070128"/>
    </source>
</evidence>
<dbReference type="InterPro" id="IPR047112">
    <property type="entry name" value="RecG/Mfd"/>
</dbReference>
<evidence type="ECO:0000259" key="14">
    <source>
        <dbReference type="PROSITE" id="PS51192"/>
    </source>
</evidence>
<dbReference type="Gene3D" id="3.40.50.300">
    <property type="entry name" value="P-loop containing nucleotide triphosphate hydrolases"/>
    <property type="match status" value="2"/>
</dbReference>
<dbReference type="GO" id="GO:0005737">
    <property type="term" value="C:cytoplasm"/>
    <property type="evidence" value="ECO:0007669"/>
    <property type="project" value="UniProtKB-SubCell"/>
</dbReference>
<comment type="similarity">
    <text evidence="11 13">In the C-terminal section; belongs to the helicase family. RecG subfamily.</text>
</comment>
<dbReference type="SUPFAM" id="SSF141259">
    <property type="entry name" value="CarD-like"/>
    <property type="match status" value="1"/>
</dbReference>
<evidence type="ECO:0000256" key="4">
    <source>
        <dbReference type="ARBA" id="ARBA00022763"/>
    </source>
</evidence>
<feature type="domain" description="Helicase C-terminal" evidence="15">
    <location>
        <begin position="822"/>
        <end position="978"/>
    </location>
</feature>
<evidence type="ECO:0000256" key="3">
    <source>
        <dbReference type="ARBA" id="ARBA00022741"/>
    </source>
</evidence>
<dbReference type="Proteomes" id="UP000199409">
    <property type="component" value="Unassembled WGS sequence"/>
</dbReference>
<dbReference type="InterPro" id="IPR027417">
    <property type="entry name" value="P-loop_NTPase"/>
</dbReference>
<dbReference type="InterPro" id="IPR041471">
    <property type="entry name" value="UvrB_inter"/>
</dbReference>
<dbReference type="Pfam" id="PF21132">
    <property type="entry name" value="MFD_D3"/>
    <property type="match status" value="1"/>
</dbReference>
<dbReference type="STRING" id="37625.SAMN05660420_03263"/>
<evidence type="ECO:0000256" key="9">
    <source>
        <dbReference type="ARBA" id="ARBA00023204"/>
    </source>
</evidence>
<dbReference type="Gene3D" id="3.40.50.11140">
    <property type="match status" value="1"/>
</dbReference>
<keyword evidence="4 13" id="KW-0227">DNA damage</keyword>
<dbReference type="AlphaFoldDB" id="A0A1H4E711"/>
<dbReference type="InterPro" id="IPR014001">
    <property type="entry name" value="Helicase_ATP-bd"/>
</dbReference>
<dbReference type="Pfam" id="PF03461">
    <property type="entry name" value="TRCF"/>
    <property type="match status" value="1"/>
</dbReference>
<dbReference type="Gene3D" id="3.30.2060.10">
    <property type="entry name" value="Penicillin-binding protein 1b domain"/>
    <property type="match status" value="1"/>
</dbReference>
<evidence type="ECO:0000256" key="5">
    <source>
        <dbReference type="ARBA" id="ARBA00022801"/>
    </source>
</evidence>
<dbReference type="GO" id="GO:0003684">
    <property type="term" value="F:damaged DNA binding"/>
    <property type="evidence" value="ECO:0007669"/>
    <property type="project" value="InterPro"/>
</dbReference>
<dbReference type="PROSITE" id="PS51194">
    <property type="entry name" value="HELICASE_CTER"/>
    <property type="match status" value="1"/>
</dbReference>
<dbReference type="PROSITE" id="PS51192">
    <property type="entry name" value="HELICASE_ATP_BIND_1"/>
    <property type="match status" value="1"/>
</dbReference>
<reference evidence="16 17" key="1">
    <citation type="submission" date="2016-10" db="EMBL/GenBank/DDBJ databases">
        <authorList>
            <person name="de Groot N.N."/>
        </authorList>
    </citation>
    <scope>NUCLEOTIDE SEQUENCE [LARGE SCALE GENOMIC DNA]</scope>
    <source>
        <strain evidence="16 17">DSM 7343</strain>
    </source>
</reference>
<evidence type="ECO:0000313" key="17">
    <source>
        <dbReference type="Proteomes" id="UP000199409"/>
    </source>
</evidence>
<dbReference type="GO" id="GO:0003678">
    <property type="term" value="F:DNA helicase activity"/>
    <property type="evidence" value="ECO:0007669"/>
    <property type="project" value="TreeGrafter"/>
</dbReference>
<dbReference type="Gene3D" id="3.40.50.11180">
    <property type="match status" value="1"/>
</dbReference>
<evidence type="ECO:0000256" key="10">
    <source>
        <dbReference type="ARBA" id="ARBA00061104"/>
    </source>
</evidence>
<evidence type="ECO:0000259" key="15">
    <source>
        <dbReference type="PROSITE" id="PS51194"/>
    </source>
</evidence>
<dbReference type="SMART" id="SM00982">
    <property type="entry name" value="TRCF"/>
    <property type="match status" value="1"/>
</dbReference>
<keyword evidence="3 13" id="KW-0547">Nucleotide-binding</keyword>
<dbReference type="EMBL" id="FNQN01000013">
    <property type="protein sequence ID" value="SEA80851.1"/>
    <property type="molecule type" value="Genomic_DNA"/>
</dbReference>
<dbReference type="SUPFAM" id="SSF52540">
    <property type="entry name" value="P-loop containing nucleoside triphosphate hydrolases"/>
    <property type="match status" value="4"/>
</dbReference>
<evidence type="ECO:0000256" key="1">
    <source>
        <dbReference type="ARBA" id="ARBA00004496"/>
    </source>
</evidence>
<protein>
    <recommendedName>
        <fullName evidence="12 13">Transcription-repair-coupling factor</fullName>
        <shortName evidence="13">TRCF</shortName>
        <ecNumber evidence="13">3.6.4.-</ecNumber>
    </recommendedName>
</protein>
<evidence type="ECO:0000256" key="8">
    <source>
        <dbReference type="ARBA" id="ARBA00023125"/>
    </source>
</evidence>
<dbReference type="EC" id="3.6.4.-" evidence="13"/>
<evidence type="ECO:0000256" key="11">
    <source>
        <dbReference type="ARBA" id="ARBA00061399"/>
    </source>
</evidence>
<evidence type="ECO:0000256" key="7">
    <source>
        <dbReference type="ARBA" id="ARBA00022840"/>
    </source>
</evidence>
<dbReference type="InterPro" id="IPR036101">
    <property type="entry name" value="CarD-like/TRCF_RID_sf"/>
</dbReference>
<dbReference type="Pfam" id="PF02559">
    <property type="entry name" value="CarD_TRCF_RID"/>
    <property type="match status" value="1"/>
</dbReference>
<dbReference type="Gene3D" id="2.40.10.170">
    <property type="match status" value="1"/>
</dbReference>
<dbReference type="Pfam" id="PF00271">
    <property type="entry name" value="Helicase_C"/>
    <property type="match status" value="1"/>
</dbReference>
<dbReference type="CDD" id="cd17991">
    <property type="entry name" value="DEXHc_TRCF"/>
    <property type="match status" value="1"/>
</dbReference>
<dbReference type="Pfam" id="PF17757">
    <property type="entry name" value="UvrB_inter"/>
    <property type="match status" value="1"/>
</dbReference>
<dbReference type="GO" id="GO:0006355">
    <property type="term" value="P:regulation of DNA-templated transcription"/>
    <property type="evidence" value="ECO:0007669"/>
    <property type="project" value="UniProtKB-UniRule"/>
</dbReference>
<evidence type="ECO:0000256" key="6">
    <source>
        <dbReference type="ARBA" id="ARBA00022806"/>
    </source>
</evidence>
<dbReference type="HAMAP" id="MF_00969">
    <property type="entry name" value="TRCF"/>
    <property type="match status" value="1"/>
</dbReference>
<sequence length="1163" mass="131903">MMDQEEQQNIRNATIHSFIDGVTAKQQTIEVLGLHGSADAYLLSQLIKADTGLLVILCAELEAARQLVAELQFFHPRAHDIALLPHWELNPYDPLTPHPELEAIRITTLAALNLGQVKALVLPVRSLMQKVVPRQVLDTISLELLADEEYERKPLLNSLTQLGYQPVPLVEERGSFAVRGDIIDLFPPDAQQPVRLDFYGDFIEKMRPFDPASQRSGETTLKSLTLIPSKEMILHGPFLETLGQKLKDRCDELAIPRTDREAIMTELREGILAPGRAFLLPFNYPQLDRLEQYLDNPRLVLVDPPAIEQEIDLFHRDIRDGEARMLEQGLPHARRQDLYLEPDQLQPLLHNPLRIELSRLQVIQLEDVRQRYHFNCQGNDALRVKPSADQDGLEPLLERLQHNKGKNGKTLLVCNQLSQAERLHELLDAHGLDLEIDTNLNVSTLIATVPKITVGDLGQGFYLPDEKLNIISEEEIFGRRSHRQKKTGRQRARQLMTSLAELKDGDFIVHTDHGIGRYLGLTHLKTGAIEGDFLNLQYAGNDKLYLPIERIEKVQKYVGGEGYTPKLDKMGGQGWAKAHLKARAAVEELARQLLELYAKRELRQGFAYSPPDKLFREFEATFPYEETADQQQAIDDILADMQSSRPMDRLICGDVGYGKTEVALRGAVKAVLDGKQVAVLVPTTVLASQHWESFQHRLEDFPICVDMVSRFRSSAENRKTLEAAAAGKVDILIGTHRLLQRDVRFKDLGLLVVDEEQRFGVSHKEKLKQLRAEVDILTLSATPIPRTLHMSMTGMRDLSVIETAPVDRLAIRTYVTRFDDELIRQAILRELRRGGQVYFVHNRVQTIDAMAEQLRQLVPEAKVSVGHGQMTEKDLEQVMLDFIAGKSNLLIASTIIENGLDIPSANTIIINRADRFGLSQLYQLRGRVGRSDRRAYAYLLIPGEAALTKDARERLRVLQELTELGAGFRIASHDLELRGAGDLLGGKQSGPIAAIGFELYTELLEETIDRLRGKEREERIDPEIRLGLSAFFPEKYLPDPNQRLQFYQRMAAAADDEEIFDLVEELRDRYGEPPKAGEILIATMRLRILLKKLCVELLEYDNQRLSLLFHASTKVSPELIRQLVTQQADKYRLGADFKLSIDLGRLPAEELLVRVRKELQLFF</sequence>
<dbReference type="InterPro" id="IPR004576">
    <property type="entry name" value="Mfd"/>
</dbReference>
<dbReference type="SMART" id="SM00490">
    <property type="entry name" value="HELICc"/>
    <property type="match status" value="1"/>
</dbReference>
<dbReference type="PANTHER" id="PTHR47964:SF1">
    <property type="entry name" value="ATP-DEPENDENT DNA HELICASE HOMOLOG RECG, CHLOROPLASTIC"/>
    <property type="match status" value="1"/>
</dbReference>
<evidence type="ECO:0000313" key="16">
    <source>
        <dbReference type="EMBL" id="SEA80851.1"/>
    </source>
</evidence>